<reference evidence="2 3" key="1">
    <citation type="submission" date="2018-06" db="EMBL/GenBank/DDBJ databases">
        <title>Comparative genomics reveals the genomic features of Rhizophagus irregularis, R. cerebriforme, R. diaphanum and Gigaspora rosea, and their symbiotic lifestyle signature.</title>
        <authorList>
            <person name="Morin E."/>
            <person name="San Clemente H."/>
            <person name="Chen E.C.H."/>
            <person name="De La Providencia I."/>
            <person name="Hainaut M."/>
            <person name="Kuo A."/>
            <person name="Kohler A."/>
            <person name="Murat C."/>
            <person name="Tang N."/>
            <person name="Roy S."/>
            <person name="Loubradou J."/>
            <person name="Henrissat B."/>
            <person name="Grigoriev I.V."/>
            <person name="Corradi N."/>
            <person name="Roux C."/>
            <person name="Martin F.M."/>
        </authorList>
    </citation>
    <scope>NUCLEOTIDE SEQUENCE [LARGE SCALE GENOMIC DNA]</scope>
    <source>
        <strain evidence="2 3">DAOM 194757</strain>
    </source>
</reference>
<dbReference type="AlphaFoldDB" id="A0A397VGB5"/>
<feature type="region of interest" description="Disordered" evidence="1">
    <location>
        <begin position="121"/>
        <end position="161"/>
    </location>
</feature>
<protein>
    <recommendedName>
        <fullName evidence="4">CCHC-type domain-containing protein</fullName>
    </recommendedName>
</protein>
<dbReference type="EMBL" id="QKWP01000542">
    <property type="protein sequence ID" value="RIB18376.1"/>
    <property type="molecule type" value="Genomic_DNA"/>
</dbReference>
<evidence type="ECO:0008006" key="4">
    <source>
        <dbReference type="Google" id="ProtNLM"/>
    </source>
</evidence>
<keyword evidence="3" id="KW-1185">Reference proteome</keyword>
<evidence type="ECO:0000313" key="3">
    <source>
        <dbReference type="Proteomes" id="UP000266673"/>
    </source>
</evidence>
<evidence type="ECO:0000313" key="2">
    <source>
        <dbReference type="EMBL" id="RIB18376.1"/>
    </source>
</evidence>
<evidence type="ECO:0000256" key="1">
    <source>
        <dbReference type="SAM" id="MobiDB-lite"/>
    </source>
</evidence>
<proteinExistence type="predicted"/>
<gene>
    <name evidence="2" type="ORF">C2G38_2036939</name>
</gene>
<organism evidence="2 3">
    <name type="scientific">Gigaspora rosea</name>
    <dbReference type="NCBI Taxonomy" id="44941"/>
    <lineage>
        <taxon>Eukaryota</taxon>
        <taxon>Fungi</taxon>
        <taxon>Fungi incertae sedis</taxon>
        <taxon>Mucoromycota</taxon>
        <taxon>Glomeromycotina</taxon>
        <taxon>Glomeromycetes</taxon>
        <taxon>Diversisporales</taxon>
        <taxon>Gigasporaceae</taxon>
        <taxon>Gigaspora</taxon>
    </lineage>
</organism>
<accession>A0A397VGB5</accession>
<feature type="compositionally biased region" description="Acidic residues" evidence="1">
    <location>
        <begin position="141"/>
        <end position="156"/>
    </location>
</feature>
<name>A0A397VGB5_9GLOM</name>
<dbReference type="Proteomes" id="UP000266673">
    <property type="component" value="Unassembled WGS sequence"/>
</dbReference>
<dbReference type="OrthoDB" id="2474815at2759"/>
<feature type="compositionally biased region" description="Polar residues" evidence="1">
    <location>
        <begin position="121"/>
        <end position="140"/>
    </location>
</feature>
<sequence>MLIPRRWYKTKKQLEEMSILCQQPFTDSIQESSEETVYTETYIELPYKVADISYKRIHKSLNQCKEYVMANGLFKKAIQMGLDAGPFAIQEMHNIMENYIVRYTPKHNQEVTRRNPRTLLDNSHNVENYSDIANDTNSNSIDDDYGSYSEENEENIDPSLIQNPIIRSKKGALRKSQFKGSQETNLKNKEQPKAAGRKPTECQQCHKFGHNKAGCEKWHKKIKFHILLSD</sequence>
<feature type="region of interest" description="Disordered" evidence="1">
    <location>
        <begin position="173"/>
        <end position="199"/>
    </location>
</feature>
<comment type="caution">
    <text evidence="2">The sequence shown here is derived from an EMBL/GenBank/DDBJ whole genome shotgun (WGS) entry which is preliminary data.</text>
</comment>